<dbReference type="EMBL" id="JAUSRA010000001">
    <property type="protein sequence ID" value="MDP9792592.1"/>
    <property type="molecule type" value="Genomic_DNA"/>
</dbReference>
<dbReference type="Proteomes" id="UP001240984">
    <property type="component" value="Unassembled WGS sequence"/>
</dbReference>
<gene>
    <name evidence="1" type="ORF">J2S43_001104</name>
</gene>
<sequence>MPDMSDTDDLHALAKRPAPILALPQPWQEAHDRGDAMRAAMLDRLERASAHYATLTAVKAADMLRRLLPGAAHAVFEQDHAAECECTAHQMVLRLVRDETGAVLWYDDTFRAHPDVVRRDELEAYGGPVLPYLDTDSQEAIQHLITVAQHWDGPLIPTDEMLVEARHGTPVESIYDGDLYALPINEAITAATALIAAPPASVDLDRLAAVLAGAPHLIAAENTARLLDLVRADATAPSAGATH</sequence>
<evidence type="ECO:0000313" key="2">
    <source>
        <dbReference type="Proteomes" id="UP001240984"/>
    </source>
</evidence>
<evidence type="ECO:0000313" key="1">
    <source>
        <dbReference type="EMBL" id="MDP9792592.1"/>
    </source>
</evidence>
<comment type="caution">
    <text evidence="1">The sequence shown here is derived from an EMBL/GenBank/DDBJ whole genome shotgun (WGS) entry which is preliminary data.</text>
</comment>
<reference evidence="1 2" key="1">
    <citation type="submission" date="2023-07" db="EMBL/GenBank/DDBJ databases">
        <title>Sequencing the genomes of 1000 actinobacteria strains.</title>
        <authorList>
            <person name="Klenk H.-P."/>
        </authorList>
    </citation>
    <scope>NUCLEOTIDE SEQUENCE [LARGE SCALE GENOMIC DNA]</scope>
    <source>
        <strain evidence="1 2">DSM 44710</strain>
    </source>
</reference>
<name>A0ABT9MMD8_9ACTN</name>
<dbReference type="RefSeq" id="WP_306827467.1">
    <property type="nucleotide sequence ID" value="NZ_JAUSRA010000001.1"/>
</dbReference>
<accession>A0ABT9MMD8</accession>
<protein>
    <submittedName>
        <fullName evidence="1">Uncharacterized protein</fullName>
    </submittedName>
</protein>
<keyword evidence="2" id="KW-1185">Reference proteome</keyword>
<proteinExistence type="predicted"/>
<organism evidence="1 2">
    <name type="scientific">Catenuloplanes nepalensis</name>
    <dbReference type="NCBI Taxonomy" id="587533"/>
    <lineage>
        <taxon>Bacteria</taxon>
        <taxon>Bacillati</taxon>
        <taxon>Actinomycetota</taxon>
        <taxon>Actinomycetes</taxon>
        <taxon>Micromonosporales</taxon>
        <taxon>Micromonosporaceae</taxon>
        <taxon>Catenuloplanes</taxon>
    </lineage>
</organism>